<name>A0A1H6JRX7_9GAMM</name>
<dbReference type="RefSeq" id="WP_092790180.1">
    <property type="nucleotide sequence ID" value="NZ_FNXF01000002.1"/>
</dbReference>
<dbReference type="Proteomes" id="UP000199371">
    <property type="component" value="Unassembled WGS sequence"/>
</dbReference>
<evidence type="ECO:0000313" key="2">
    <source>
        <dbReference type="Proteomes" id="UP000199371"/>
    </source>
</evidence>
<dbReference type="Pfam" id="PF09526">
    <property type="entry name" value="DUF2387"/>
    <property type="match status" value="1"/>
</dbReference>
<accession>A0A1H6JRX7</accession>
<reference evidence="2" key="1">
    <citation type="submission" date="2016-10" db="EMBL/GenBank/DDBJ databases">
        <authorList>
            <person name="Varghese N."/>
            <person name="Submissions S."/>
        </authorList>
    </citation>
    <scope>NUCLEOTIDE SEQUENCE [LARGE SCALE GENOMIC DNA]</scope>
    <source>
        <strain evidence="2">DSM 17616</strain>
    </source>
</reference>
<dbReference type="AlphaFoldDB" id="A0A1H6JRX7"/>
<gene>
    <name evidence="1" type="ORF">SAMN05660691_00654</name>
</gene>
<proteinExistence type="predicted"/>
<evidence type="ECO:0000313" key="1">
    <source>
        <dbReference type="EMBL" id="SEH65279.1"/>
    </source>
</evidence>
<evidence type="ECO:0008006" key="3">
    <source>
        <dbReference type="Google" id="ProtNLM"/>
    </source>
</evidence>
<dbReference type="NCBIfam" id="TIGR02443">
    <property type="entry name" value="YheV family putative zinc ribbon protein"/>
    <property type="match status" value="1"/>
</dbReference>
<dbReference type="InterPro" id="IPR012658">
    <property type="entry name" value="YheV"/>
</dbReference>
<sequence length="68" mass="7570">MTTRKKKRFIAGASCPKCKAMDTLMLFLENNVEKVECVECGHQMVQPEAQIAKASRAAEQVIGVFKPE</sequence>
<dbReference type="EMBL" id="FNXF01000002">
    <property type="protein sequence ID" value="SEH65279.1"/>
    <property type="molecule type" value="Genomic_DNA"/>
</dbReference>
<organism evidence="1 2">
    <name type="scientific">Rheinheimera pacifica</name>
    <dbReference type="NCBI Taxonomy" id="173990"/>
    <lineage>
        <taxon>Bacteria</taxon>
        <taxon>Pseudomonadati</taxon>
        <taxon>Pseudomonadota</taxon>
        <taxon>Gammaproteobacteria</taxon>
        <taxon>Chromatiales</taxon>
        <taxon>Chromatiaceae</taxon>
        <taxon>Rheinheimera</taxon>
    </lineage>
</organism>
<protein>
    <recommendedName>
        <fullName evidence="3">DNA-binding protein</fullName>
    </recommendedName>
</protein>
<keyword evidence="2" id="KW-1185">Reference proteome</keyword>
<dbReference type="STRING" id="173990.SAMN05660691_00654"/>